<keyword id="KW-0903">Direct protein sequencing</keyword>
<protein>
    <submittedName>
        <fullName>Gonadotropin-releasing hormone, SBGNRH-I</fullName>
    </submittedName>
</protein>
<accession>Q9PRU9</accession>
<reference key="1">
    <citation type="journal article" date="1994" name="Proc. Natl. Acad. Sci. U.S.A.">
        <title>Three forms of gonadotropin-releasing hormone characterized from brains of one species.</title>
        <authorList>
            <person name="Powell J.F.F."/>
            <person name="Zohar Y."/>
            <person name="Elizur A."/>
            <person name="Park M."/>
            <person name="Fischer W.H."/>
            <person name="Craig A.G."/>
            <person name="Rivier J.E."/>
            <person name="Lovejoy D.A."/>
            <person name="Sherwood N.M."/>
        </authorList>
    </citation>
    <scope>PROTEIN SEQUENCE</scope>
</reference>
<name>Q9PRU9_SPAAU</name>
<organism>
    <name type="scientific">Sparus aurata</name>
    <name type="common">Gilthead sea bream</name>
    <dbReference type="NCBI Taxonomy" id="8175"/>
    <lineage>
        <taxon>Eukaryota</taxon>
        <taxon>Metazoa</taxon>
        <taxon>Chordata</taxon>
        <taxon>Craniata</taxon>
        <taxon>Vertebrata</taxon>
        <taxon>Euteleostomi</taxon>
        <taxon>Actinopterygii</taxon>
        <taxon>Neopterygii</taxon>
        <taxon>Teleostei</taxon>
        <taxon>Neoteleostei</taxon>
        <taxon>Acanthomorphata</taxon>
        <taxon>Eupercaria</taxon>
        <taxon>Spariformes</taxon>
        <taxon>Sparidae</taxon>
        <taxon>Sparus</taxon>
    </lineage>
</organism>
<proteinExistence type="evidence at protein level"/>
<sequence>GPSLGYSWHE</sequence>